<protein>
    <submittedName>
        <fullName evidence="1">Uncharacterized protein</fullName>
    </submittedName>
</protein>
<evidence type="ECO:0000313" key="1">
    <source>
        <dbReference type="EMBL" id="KAG8196500.1"/>
    </source>
</evidence>
<dbReference type="Proteomes" id="UP000827092">
    <property type="component" value="Unassembled WGS sequence"/>
</dbReference>
<dbReference type="EMBL" id="JAFNEN010000069">
    <property type="protein sequence ID" value="KAG8196500.1"/>
    <property type="molecule type" value="Genomic_DNA"/>
</dbReference>
<dbReference type="AlphaFoldDB" id="A0AAV6VI73"/>
<organism evidence="1 2">
    <name type="scientific">Oedothorax gibbosus</name>
    <dbReference type="NCBI Taxonomy" id="931172"/>
    <lineage>
        <taxon>Eukaryota</taxon>
        <taxon>Metazoa</taxon>
        <taxon>Ecdysozoa</taxon>
        <taxon>Arthropoda</taxon>
        <taxon>Chelicerata</taxon>
        <taxon>Arachnida</taxon>
        <taxon>Araneae</taxon>
        <taxon>Araneomorphae</taxon>
        <taxon>Entelegynae</taxon>
        <taxon>Araneoidea</taxon>
        <taxon>Linyphiidae</taxon>
        <taxon>Erigoninae</taxon>
        <taxon>Oedothorax</taxon>
    </lineage>
</organism>
<accession>A0AAV6VI73</accession>
<reference evidence="1 2" key="1">
    <citation type="journal article" date="2022" name="Nat. Ecol. Evol.">
        <title>A masculinizing supergene underlies an exaggerated male reproductive morph in a spider.</title>
        <authorList>
            <person name="Hendrickx F."/>
            <person name="De Corte Z."/>
            <person name="Sonet G."/>
            <person name="Van Belleghem S.M."/>
            <person name="Kostlbacher S."/>
            <person name="Vangestel C."/>
        </authorList>
    </citation>
    <scope>NUCLEOTIDE SEQUENCE [LARGE SCALE GENOMIC DNA]</scope>
    <source>
        <strain evidence="1">W744_W776</strain>
    </source>
</reference>
<name>A0AAV6VI73_9ARAC</name>
<comment type="caution">
    <text evidence="1">The sequence shown here is derived from an EMBL/GenBank/DDBJ whole genome shotgun (WGS) entry which is preliminary data.</text>
</comment>
<gene>
    <name evidence="1" type="ORF">JTE90_012316</name>
</gene>
<keyword evidence="2" id="KW-1185">Reference proteome</keyword>
<proteinExistence type="predicted"/>
<sequence length="74" mass="8518">MFLVQIKGSCVHLSRNLVMQSHAGQHASKGHSRTYHPHMKNATGYAMKIRIKNHAMANRHLHKHEHIVMDSLEK</sequence>
<evidence type="ECO:0000313" key="2">
    <source>
        <dbReference type="Proteomes" id="UP000827092"/>
    </source>
</evidence>